<dbReference type="HAMAP" id="MF_00044">
    <property type="entry name" value="Asp_tRNA_synth_type1"/>
    <property type="match status" value="1"/>
</dbReference>
<dbReference type="Pfam" id="PF00152">
    <property type="entry name" value="tRNA-synt_2"/>
    <property type="match status" value="1"/>
</dbReference>
<feature type="binding site" evidence="8">
    <location>
        <begin position="220"/>
        <end position="222"/>
    </location>
    <ligand>
        <name>ATP</name>
        <dbReference type="ChEBI" id="CHEBI:30616"/>
    </ligand>
</feature>
<dbReference type="Proteomes" id="UP001549167">
    <property type="component" value="Unassembled WGS sequence"/>
</dbReference>
<proteinExistence type="inferred from homology"/>
<comment type="caution">
    <text evidence="10">The sequence shown here is derived from an EMBL/GenBank/DDBJ whole genome shotgun (WGS) entry which is preliminary data.</text>
</comment>
<evidence type="ECO:0000313" key="11">
    <source>
        <dbReference type="Proteomes" id="UP001549167"/>
    </source>
</evidence>
<feature type="binding site" evidence="8">
    <location>
        <position position="482"/>
    </location>
    <ligand>
        <name>ATP</name>
        <dbReference type="ChEBI" id="CHEBI:30616"/>
    </ligand>
</feature>
<comment type="subunit">
    <text evidence="8">Homodimer.</text>
</comment>
<dbReference type="InterPro" id="IPR012340">
    <property type="entry name" value="NA-bd_OB-fold"/>
</dbReference>
<evidence type="ECO:0000256" key="4">
    <source>
        <dbReference type="ARBA" id="ARBA00022741"/>
    </source>
</evidence>
<dbReference type="PANTHER" id="PTHR22594:SF5">
    <property type="entry name" value="ASPARTATE--TRNA LIGASE, MITOCHONDRIAL"/>
    <property type="match status" value="1"/>
</dbReference>
<keyword evidence="5 8" id="KW-0067">ATP-binding</keyword>
<dbReference type="InterPro" id="IPR004115">
    <property type="entry name" value="GAD-like_sf"/>
</dbReference>
<keyword evidence="3 8" id="KW-0436">Ligase</keyword>
<dbReference type="InterPro" id="IPR047090">
    <property type="entry name" value="AspRS_core"/>
</dbReference>
<name>A0ABV2KVA8_9BACI</name>
<dbReference type="EMBL" id="JBEPMX010000002">
    <property type="protein sequence ID" value="MET3682510.1"/>
    <property type="molecule type" value="Genomic_DNA"/>
</dbReference>
<keyword evidence="2 8" id="KW-0963">Cytoplasm</keyword>
<feature type="region of interest" description="Aspartate" evidence="8">
    <location>
        <begin position="198"/>
        <end position="201"/>
    </location>
</feature>
<dbReference type="CDD" id="cd00777">
    <property type="entry name" value="AspRS_core"/>
    <property type="match status" value="1"/>
</dbReference>
<dbReference type="NCBIfam" id="NF001750">
    <property type="entry name" value="PRK00476.1"/>
    <property type="match status" value="1"/>
</dbReference>
<dbReference type="RefSeq" id="WP_354219126.1">
    <property type="nucleotide sequence ID" value="NZ_JBEPMX010000002.1"/>
</dbReference>
<evidence type="ECO:0000256" key="2">
    <source>
        <dbReference type="ARBA" id="ARBA00022490"/>
    </source>
</evidence>
<keyword evidence="4 8" id="KW-0547">Nucleotide-binding</keyword>
<feature type="binding site" evidence="8">
    <location>
        <position position="220"/>
    </location>
    <ligand>
        <name>L-aspartate</name>
        <dbReference type="ChEBI" id="CHEBI:29991"/>
    </ligand>
</feature>
<accession>A0ABV2KVA8</accession>
<dbReference type="InterPro" id="IPR004364">
    <property type="entry name" value="Aa-tRNA-synt_II"/>
</dbReference>
<dbReference type="InterPro" id="IPR006195">
    <property type="entry name" value="aa-tRNA-synth_II"/>
</dbReference>
<evidence type="ECO:0000256" key="7">
    <source>
        <dbReference type="ARBA" id="ARBA00023146"/>
    </source>
</evidence>
<dbReference type="SUPFAM" id="SSF50249">
    <property type="entry name" value="Nucleic acid-binding proteins"/>
    <property type="match status" value="1"/>
</dbReference>
<organism evidence="10 11">
    <name type="scientific">Alkalibacillus flavidus</name>
    <dbReference type="NCBI Taxonomy" id="546021"/>
    <lineage>
        <taxon>Bacteria</taxon>
        <taxon>Bacillati</taxon>
        <taxon>Bacillota</taxon>
        <taxon>Bacilli</taxon>
        <taxon>Bacillales</taxon>
        <taxon>Bacillaceae</taxon>
        <taxon>Alkalibacillus</taxon>
    </lineage>
</organism>
<evidence type="ECO:0000256" key="8">
    <source>
        <dbReference type="HAMAP-Rule" id="MF_00044"/>
    </source>
</evidence>
<feature type="binding site" evidence="8">
    <location>
        <position position="489"/>
    </location>
    <ligand>
        <name>L-aspartate</name>
        <dbReference type="ChEBI" id="CHEBI:29991"/>
    </ligand>
</feature>
<dbReference type="PRINTS" id="PR01042">
    <property type="entry name" value="TRNASYNTHASP"/>
</dbReference>
<evidence type="ECO:0000256" key="3">
    <source>
        <dbReference type="ARBA" id="ARBA00022598"/>
    </source>
</evidence>
<gene>
    <name evidence="8" type="primary">aspS</name>
    <name evidence="10" type="ORF">ABID56_000591</name>
</gene>
<dbReference type="Pfam" id="PF02938">
    <property type="entry name" value="GAD"/>
    <property type="match status" value="1"/>
</dbReference>
<dbReference type="SUPFAM" id="SSF55261">
    <property type="entry name" value="GAD domain-like"/>
    <property type="match status" value="1"/>
</dbReference>
<dbReference type="Pfam" id="PF01336">
    <property type="entry name" value="tRNA_anti-codon"/>
    <property type="match status" value="1"/>
</dbReference>
<dbReference type="InterPro" id="IPR029351">
    <property type="entry name" value="GAD_dom"/>
</dbReference>
<feature type="binding site" evidence="8">
    <location>
        <begin position="534"/>
        <end position="537"/>
    </location>
    <ligand>
        <name>ATP</name>
        <dbReference type="ChEBI" id="CHEBI:30616"/>
    </ligand>
</feature>
<evidence type="ECO:0000313" key="10">
    <source>
        <dbReference type="EMBL" id="MET3682510.1"/>
    </source>
</evidence>
<dbReference type="CDD" id="cd04317">
    <property type="entry name" value="EcAspRS_like_N"/>
    <property type="match status" value="1"/>
</dbReference>
<feature type="binding site" evidence="8">
    <location>
        <position position="174"/>
    </location>
    <ligand>
        <name>L-aspartate</name>
        <dbReference type="ChEBI" id="CHEBI:29991"/>
    </ligand>
</feature>
<feature type="binding site" evidence="8">
    <location>
        <position position="448"/>
    </location>
    <ligand>
        <name>L-aspartate</name>
        <dbReference type="ChEBI" id="CHEBI:29991"/>
    </ligand>
</feature>
<dbReference type="InterPro" id="IPR004524">
    <property type="entry name" value="Asp-tRNA-ligase_1"/>
</dbReference>
<feature type="binding site" evidence="8">
    <location>
        <position position="229"/>
    </location>
    <ligand>
        <name>ATP</name>
        <dbReference type="ChEBI" id="CHEBI:30616"/>
    </ligand>
</feature>
<dbReference type="InterPro" id="IPR004365">
    <property type="entry name" value="NA-bd_OB_tRNA"/>
</dbReference>
<dbReference type="InterPro" id="IPR047089">
    <property type="entry name" value="Asp-tRNA-ligase_1_N"/>
</dbReference>
<reference evidence="10 11" key="1">
    <citation type="submission" date="2024-06" db="EMBL/GenBank/DDBJ databases">
        <title>Genomic Encyclopedia of Type Strains, Phase IV (KMG-IV): sequencing the most valuable type-strain genomes for metagenomic binning, comparative biology and taxonomic classification.</title>
        <authorList>
            <person name="Goeker M."/>
        </authorList>
    </citation>
    <scope>NUCLEOTIDE SEQUENCE [LARGE SCALE GENOMIC DNA]</scope>
    <source>
        <strain evidence="10 11">DSM 23520</strain>
    </source>
</reference>
<sequence>MERTHCGHVTTSLVDQTILLKGWVQKRRDLGGLIFIDLRDRSGVVQTVFSPDVNQEALETAESLRSEFVVEIQGTVKKRDAQTVNSNMTTGEVEVVVEDVTLVNTSKALPIKVDDANDLNEDTRLRYRYLDLRRDTMQETLKLRHKTAQAIRHYLNHQDFLEMETPILTKSTPEGARDYLVPSRVHPGEFYALPQSPQIFKQLIMVSGFEKYYQITRCFRDEDLRADRQPEFTQVDIETSFMSQEEIMNMTEEMLASVVKDVKGVDVPYPFPRLTYDEAMERYGSDKPDTRFGMELINLNDVVADSGFKVFKQAIESGGKVSAINVKGFADQFSRKDIDQLTEFVAVYGAKGLAWMKVDQGELSGPIAKFFDGDDAQAILEATNGESNDLLLFVADQADVVYDSLGALRQKLGKELGLIDESLFNFLWVTDWPLFEYDEDDGRYHAAHHPFTMPQTDRLDDLKDNPQDVKAKAYDIVLNGYELGGGSLRIYNKEMQEKMFEALGFTQEETEEQFGFLLEALEFGAPPHGGIALGFDRLVMLLAGKTNLRDTIAFPKTASASDLLTKAPDVVDERQLDELHLKSTKTDQQDV</sequence>
<comment type="catalytic activity">
    <reaction evidence="8">
        <text>tRNA(Asp) + L-aspartate + ATP = L-aspartyl-tRNA(Asp) + AMP + diphosphate</text>
        <dbReference type="Rhea" id="RHEA:19649"/>
        <dbReference type="Rhea" id="RHEA-COMP:9660"/>
        <dbReference type="Rhea" id="RHEA-COMP:9678"/>
        <dbReference type="ChEBI" id="CHEBI:29991"/>
        <dbReference type="ChEBI" id="CHEBI:30616"/>
        <dbReference type="ChEBI" id="CHEBI:33019"/>
        <dbReference type="ChEBI" id="CHEBI:78442"/>
        <dbReference type="ChEBI" id="CHEBI:78516"/>
        <dbReference type="ChEBI" id="CHEBI:456215"/>
        <dbReference type="EC" id="6.1.1.12"/>
    </reaction>
</comment>
<dbReference type="SUPFAM" id="SSF55681">
    <property type="entry name" value="Class II aaRS and biotin synthetases"/>
    <property type="match status" value="1"/>
</dbReference>
<keyword evidence="7 8" id="KW-0030">Aminoacyl-tRNA synthetase</keyword>
<comment type="similarity">
    <text evidence="1 8">Belongs to the class-II aminoacyl-tRNA synthetase family. Type 1 subfamily.</text>
</comment>
<evidence type="ECO:0000256" key="6">
    <source>
        <dbReference type="ARBA" id="ARBA00022917"/>
    </source>
</evidence>
<comment type="subcellular location">
    <subcellularLocation>
        <location evidence="8">Cytoplasm</location>
    </subcellularLocation>
</comment>
<dbReference type="NCBIfam" id="TIGR00459">
    <property type="entry name" value="aspS_bact"/>
    <property type="match status" value="1"/>
</dbReference>
<dbReference type="EC" id="6.1.1.12" evidence="8"/>
<keyword evidence="6 8" id="KW-0648">Protein biosynthesis</keyword>
<dbReference type="Gene3D" id="2.40.50.140">
    <property type="entry name" value="Nucleic acid-binding proteins"/>
    <property type="match status" value="1"/>
</dbReference>
<comment type="caution">
    <text evidence="8">Lacks conserved residue(s) required for the propagation of feature annotation.</text>
</comment>
<dbReference type="Gene3D" id="3.30.1360.30">
    <property type="entry name" value="GAD-like domain"/>
    <property type="match status" value="1"/>
</dbReference>
<protein>
    <recommendedName>
        <fullName evidence="8">Aspartate--tRNA ligase</fullName>
        <ecNumber evidence="8">6.1.1.12</ecNumber>
    </recommendedName>
    <alternativeName>
        <fullName evidence="8">Aspartyl-tRNA synthetase</fullName>
        <shortName evidence="8">AspRS</shortName>
    </alternativeName>
</protein>
<evidence type="ECO:0000259" key="9">
    <source>
        <dbReference type="PROSITE" id="PS50862"/>
    </source>
</evidence>
<dbReference type="PANTHER" id="PTHR22594">
    <property type="entry name" value="ASPARTYL/LYSYL-TRNA SYNTHETASE"/>
    <property type="match status" value="1"/>
</dbReference>
<comment type="function">
    <text evidence="8">Catalyzes the attachment of L-aspartate to tRNA(Asp) in a two-step reaction: L-aspartate is first activated by ATP to form Asp-AMP and then transferred to the acceptor end of tRNA(Asp).</text>
</comment>
<dbReference type="PROSITE" id="PS50862">
    <property type="entry name" value="AA_TRNA_LIGASE_II"/>
    <property type="match status" value="1"/>
</dbReference>
<evidence type="ECO:0000256" key="5">
    <source>
        <dbReference type="ARBA" id="ARBA00022840"/>
    </source>
</evidence>
<dbReference type="InterPro" id="IPR045864">
    <property type="entry name" value="aa-tRNA-synth_II/BPL/LPL"/>
</dbReference>
<dbReference type="GO" id="GO:0004815">
    <property type="term" value="F:aspartate-tRNA ligase activity"/>
    <property type="evidence" value="ECO:0007669"/>
    <property type="project" value="UniProtKB-EC"/>
</dbReference>
<dbReference type="InterPro" id="IPR002312">
    <property type="entry name" value="Asp/Asn-tRNA-synth_IIb"/>
</dbReference>
<dbReference type="Gene3D" id="3.30.930.10">
    <property type="entry name" value="Bira Bifunctional Protein, Domain 2"/>
    <property type="match status" value="1"/>
</dbReference>
<keyword evidence="11" id="KW-1185">Reference proteome</keyword>
<feature type="domain" description="Aminoacyl-transfer RNA synthetases class-II family profile" evidence="9">
    <location>
        <begin position="141"/>
        <end position="555"/>
    </location>
</feature>
<evidence type="ECO:0000256" key="1">
    <source>
        <dbReference type="ARBA" id="ARBA00006303"/>
    </source>
</evidence>